<gene>
    <name evidence="3" type="ORF">ACFSRY_00660</name>
</gene>
<feature type="domain" description="VWFA" evidence="2">
    <location>
        <begin position="248"/>
        <end position="426"/>
    </location>
</feature>
<dbReference type="Gene3D" id="3.40.50.410">
    <property type="entry name" value="von Willebrand factor, type A domain"/>
    <property type="match status" value="1"/>
</dbReference>
<proteinExistence type="predicted"/>
<feature type="signal peptide" evidence="1">
    <location>
        <begin position="1"/>
        <end position="20"/>
    </location>
</feature>
<dbReference type="EMBL" id="JBHULU010000001">
    <property type="protein sequence ID" value="MFD2512360.1"/>
    <property type="molecule type" value="Genomic_DNA"/>
</dbReference>
<dbReference type="PROSITE" id="PS50234">
    <property type="entry name" value="VWFA"/>
    <property type="match status" value="1"/>
</dbReference>
<evidence type="ECO:0000259" key="2">
    <source>
        <dbReference type="PROSITE" id="PS50234"/>
    </source>
</evidence>
<feature type="chain" id="PRO_5045498016" evidence="1">
    <location>
        <begin position="21"/>
        <end position="614"/>
    </location>
</feature>
<reference evidence="4" key="1">
    <citation type="journal article" date="2019" name="Int. J. Syst. Evol. Microbiol.">
        <title>The Global Catalogue of Microorganisms (GCM) 10K type strain sequencing project: providing services to taxonomists for standard genome sequencing and annotation.</title>
        <authorList>
            <consortium name="The Broad Institute Genomics Platform"/>
            <consortium name="The Broad Institute Genome Sequencing Center for Infectious Disease"/>
            <person name="Wu L."/>
            <person name="Ma J."/>
        </authorList>
    </citation>
    <scope>NUCLEOTIDE SEQUENCE [LARGE SCALE GENOMIC DNA]</scope>
    <source>
        <strain evidence="4">KCTC 42498</strain>
    </source>
</reference>
<keyword evidence="4" id="KW-1185">Reference proteome</keyword>
<dbReference type="InterPro" id="IPR051266">
    <property type="entry name" value="CLCR"/>
</dbReference>
<dbReference type="SMART" id="SM00327">
    <property type="entry name" value="VWA"/>
    <property type="match status" value="1"/>
</dbReference>
<dbReference type="Gene3D" id="2.60.40.1120">
    <property type="entry name" value="Carboxypeptidase-like, regulatory domain"/>
    <property type="match status" value="1"/>
</dbReference>
<dbReference type="InterPro" id="IPR002035">
    <property type="entry name" value="VWF_A"/>
</dbReference>
<dbReference type="InterPro" id="IPR036465">
    <property type="entry name" value="vWFA_dom_sf"/>
</dbReference>
<dbReference type="Pfam" id="PF13715">
    <property type="entry name" value="CarbopepD_reg_2"/>
    <property type="match status" value="1"/>
</dbReference>
<comment type="caution">
    <text evidence="3">The sequence shown here is derived from an EMBL/GenBank/DDBJ whole genome shotgun (WGS) entry which is preliminary data.</text>
</comment>
<accession>A0ABW5IK38</accession>
<evidence type="ECO:0000256" key="1">
    <source>
        <dbReference type="SAM" id="SignalP"/>
    </source>
</evidence>
<evidence type="ECO:0000313" key="3">
    <source>
        <dbReference type="EMBL" id="MFD2512360.1"/>
    </source>
</evidence>
<evidence type="ECO:0000313" key="4">
    <source>
        <dbReference type="Proteomes" id="UP001597544"/>
    </source>
</evidence>
<dbReference type="Pfam" id="PF12034">
    <property type="entry name" value="YfbK_C"/>
    <property type="match status" value="1"/>
</dbReference>
<dbReference type="InterPro" id="IPR021908">
    <property type="entry name" value="YfbK_C"/>
</dbReference>
<dbReference type="SUPFAM" id="SSF49464">
    <property type="entry name" value="Carboxypeptidase regulatory domain-like"/>
    <property type="match status" value="1"/>
</dbReference>
<dbReference type="CDD" id="cd01465">
    <property type="entry name" value="vWA_subgroup"/>
    <property type="match status" value="1"/>
</dbReference>
<organism evidence="3 4">
    <name type="scientific">Pontibacter locisalis</name>
    <dbReference type="NCBI Taxonomy" id="1719035"/>
    <lineage>
        <taxon>Bacteria</taxon>
        <taxon>Pseudomonadati</taxon>
        <taxon>Bacteroidota</taxon>
        <taxon>Cytophagia</taxon>
        <taxon>Cytophagales</taxon>
        <taxon>Hymenobacteraceae</taxon>
        <taxon>Pontibacter</taxon>
    </lineage>
</organism>
<dbReference type="Pfam" id="PF12450">
    <property type="entry name" value="vWF_A"/>
    <property type="match status" value="1"/>
</dbReference>
<name>A0ABW5IK38_9BACT</name>
<dbReference type="SUPFAM" id="SSF53300">
    <property type="entry name" value="vWA-like"/>
    <property type="match status" value="1"/>
</dbReference>
<protein>
    <submittedName>
        <fullName evidence="3">von Willebrand factor type A domain-containing protein</fullName>
    </submittedName>
</protein>
<dbReference type="Pfam" id="PF00092">
    <property type="entry name" value="VWA"/>
    <property type="match status" value="1"/>
</dbReference>
<dbReference type="PANTHER" id="PTHR10579">
    <property type="entry name" value="CALCIUM-ACTIVATED CHLORIDE CHANNEL REGULATOR"/>
    <property type="match status" value="1"/>
</dbReference>
<dbReference type="PANTHER" id="PTHR10579:SF43">
    <property type="entry name" value="ZINC FINGER (C3HC4-TYPE RING FINGER) FAMILY PROTEIN"/>
    <property type="match status" value="1"/>
</dbReference>
<keyword evidence="1" id="KW-0732">Signal</keyword>
<sequence length="614" mass="66852">MKKYLILLLVLFFTGFQVNAQGIMITGKVTDATNGKALPGVTILLKGTSTGTSTDKQGKYSISVPNEKSVLVFHYIGYNTKEVKVGSKQLINVALELNTQTLQEVVVTGHGVRGKVAGISIRGSNTLSYATYEMNVPPHNTENYSYLKESTFQDAKKTPLSTFSIDVDNASYSNVRRFLNQGQKPPVDAVRIEEMVNYFTYDYPQPEGDTPFSVTTELSACPWNKDNQLLHIGLQGKDIPTDDLPPANLVFLIDVSGSMSSPDKLPLVKAGFKLLVDQLRPQDKVAIVVYAGAAGLVLPSTSGKNKSAIIQAIDNLEAGGSTAGGAGIQLAYKVAEENFAEDGNNRVILASDGDFNVGVSSDSELQRIIEKKRETGVYLTVLGFGTGNLKDSRMEQLADKGNGNYAYVDNILEAKKVFVNEFGGTLFTIAKDVKLQLEFNPAKVKAYRLIGYENRALADEEFNDDKKDAGDMGAGHTVTALYEIVPASSHSSAKTGKVDELKYQRTELDPSATASKEILTLKLRYKEPKGMESKLISKVVTDENTTASETSDNFRFSAAVAACGMLLRDSEFKGNATYPMVLELAEGARGKDKEGYRVEFINLVKSMSLVSDRR</sequence>
<dbReference type="RefSeq" id="WP_377502302.1">
    <property type="nucleotide sequence ID" value="NZ_JBHULU010000001.1"/>
</dbReference>
<dbReference type="Proteomes" id="UP001597544">
    <property type="component" value="Unassembled WGS sequence"/>
</dbReference>
<dbReference type="InterPro" id="IPR008969">
    <property type="entry name" value="CarboxyPept-like_regulatory"/>
</dbReference>
<dbReference type="InterPro" id="IPR022156">
    <property type="entry name" value="Uncharacterised_YfbK_N"/>
</dbReference>